<keyword evidence="8" id="KW-0735">Signal-anchor</keyword>
<dbReference type="InterPro" id="IPR036881">
    <property type="entry name" value="Glyco_hydro_3_C_sf"/>
</dbReference>
<comment type="similarity">
    <text evidence="4 16">Belongs to the glycosyl hydrolase 3 family.</text>
</comment>
<dbReference type="InterPro" id="IPR050288">
    <property type="entry name" value="Cellulose_deg_GH3"/>
</dbReference>
<evidence type="ECO:0000256" key="11">
    <source>
        <dbReference type="ARBA" id="ARBA00023180"/>
    </source>
</evidence>
<dbReference type="InterPro" id="IPR017853">
    <property type="entry name" value="GH"/>
</dbReference>
<evidence type="ECO:0000256" key="15">
    <source>
        <dbReference type="ARBA" id="ARBA00024983"/>
    </source>
</evidence>
<evidence type="ECO:0000256" key="14">
    <source>
        <dbReference type="ARBA" id="ARBA00023326"/>
    </source>
</evidence>
<evidence type="ECO:0000256" key="6">
    <source>
        <dbReference type="ARBA" id="ARBA00022692"/>
    </source>
</evidence>
<organism evidence="20 21">
    <name type="scientific">Tuber aestivum</name>
    <name type="common">summer truffle</name>
    <dbReference type="NCBI Taxonomy" id="59557"/>
    <lineage>
        <taxon>Eukaryota</taxon>
        <taxon>Fungi</taxon>
        <taxon>Dikarya</taxon>
        <taxon>Ascomycota</taxon>
        <taxon>Pezizomycotina</taxon>
        <taxon>Pezizomycetes</taxon>
        <taxon>Pezizales</taxon>
        <taxon>Tuberaceae</taxon>
        <taxon>Tuber</taxon>
    </lineage>
</organism>
<dbReference type="Gene3D" id="3.20.20.300">
    <property type="entry name" value="Glycoside hydrolase, family 3, N-terminal domain"/>
    <property type="match status" value="1"/>
</dbReference>
<dbReference type="Proteomes" id="UP001412239">
    <property type="component" value="Unassembled WGS sequence"/>
</dbReference>
<dbReference type="FunFam" id="3.40.50.1700:FF:000003">
    <property type="entry name" value="Probable beta-glucosidase"/>
    <property type="match status" value="1"/>
</dbReference>
<dbReference type="SUPFAM" id="SSF51445">
    <property type="entry name" value="(Trans)glycosidases"/>
    <property type="match status" value="1"/>
</dbReference>
<evidence type="ECO:0000313" key="20">
    <source>
        <dbReference type="EMBL" id="CUS15620.1"/>
    </source>
</evidence>
<dbReference type="InterPro" id="IPR013783">
    <property type="entry name" value="Ig-like_fold"/>
</dbReference>
<feature type="domain" description="Fibronectin type III-like" evidence="19">
    <location>
        <begin position="813"/>
        <end position="890"/>
    </location>
</feature>
<dbReference type="PROSITE" id="PS00775">
    <property type="entry name" value="GLYCOSYL_HYDROL_F3"/>
    <property type="match status" value="1"/>
</dbReference>
<comment type="subcellular location">
    <subcellularLocation>
        <location evidence="2">Cell membrane</location>
        <topology evidence="2">Single-pass type II membrane protein</topology>
    </subcellularLocation>
</comment>
<comment type="function">
    <text evidence="15">Beta-glucosidases are one of a number of cellulolytic enzymes involved in the degradation of cellulosic biomass. Catalyzes the last step releasing glucose from the inhibitory cellobiose.</text>
</comment>
<dbReference type="EMBL" id="LN890945">
    <property type="protein sequence ID" value="CUS15620.1"/>
    <property type="molecule type" value="Genomic_DNA"/>
</dbReference>
<evidence type="ECO:0000256" key="9">
    <source>
        <dbReference type="ARBA" id="ARBA00022989"/>
    </source>
</evidence>
<dbReference type="GO" id="GO:0030245">
    <property type="term" value="P:cellulose catabolic process"/>
    <property type="evidence" value="ECO:0007669"/>
    <property type="project" value="UniProtKB-UniPathway"/>
</dbReference>
<dbReference type="GO" id="GO:0005886">
    <property type="term" value="C:plasma membrane"/>
    <property type="evidence" value="ECO:0007669"/>
    <property type="project" value="UniProtKB-SubCell"/>
</dbReference>
<dbReference type="InterPro" id="IPR026891">
    <property type="entry name" value="Fn3-like"/>
</dbReference>
<evidence type="ECO:0000256" key="3">
    <source>
        <dbReference type="ARBA" id="ARBA00004987"/>
    </source>
</evidence>
<keyword evidence="6" id="KW-0812">Transmembrane</keyword>
<dbReference type="FunFam" id="3.20.20.300:FF:000002">
    <property type="entry name" value="Probable beta-glucosidase"/>
    <property type="match status" value="1"/>
</dbReference>
<keyword evidence="14 16" id="KW-0624">Polysaccharide degradation</keyword>
<evidence type="ECO:0000313" key="21">
    <source>
        <dbReference type="Proteomes" id="UP001412239"/>
    </source>
</evidence>
<dbReference type="PANTHER" id="PTHR42715">
    <property type="entry name" value="BETA-GLUCOSIDASE"/>
    <property type="match status" value="1"/>
</dbReference>
<evidence type="ECO:0000256" key="2">
    <source>
        <dbReference type="ARBA" id="ARBA00004401"/>
    </source>
</evidence>
<keyword evidence="13 16" id="KW-0326">Glycosidase</keyword>
<dbReference type="InterPro" id="IPR001764">
    <property type="entry name" value="Glyco_hydro_3_N"/>
</dbReference>
<proteinExistence type="inferred from homology"/>
<feature type="region of interest" description="Disordered" evidence="17">
    <location>
        <begin position="27"/>
        <end position="50"/>
    </location>
</feature>
<dbReference type="InterPro" id="IPR019800">
    <property type="entry name" value="Glyco_hydro_3_AS"/>
</dbReference>
<gene>
    <name evidence="20" type="ORF">GSTUAT00000323001</name>
</gene>
<evidence type="ECO:0000256" key="1">
    <source>
        <dbReference type="ARBA" id="ARBA00000448"/>
    </source>
</evidence>
<evidence type="ECO:0000256" key="8">
    <source>
        <dbReference type="ARBA" id="ARBA00022968"/>
    </source>
</evidence>
<keyword evidence="9" id="KW-1133">Transmembrane helix</keyword>
<dbReference type="Pfam" id="PF14310">
    <property type="entry name" value="Fn3-like"/>
    <property type="match status" value="1"/>
</dbReference>
<keyword evidence="12 16" id="KW-0119">Carbohydrate metabolism</keyword>
<evidence type="ECO:0000256" key="7">
    <source>
        <dbReference type="ARBA" id="ARBA00022801"/>
    </source>
</evidence>
<evidence type="ECO:0000256" key="4">
    <source>
        <dbReference type="ARBA" id="ARBA00005336"/>
    </source>
</evidence>
<dbReference type="UniPathway" id="UPA00696"/>
<accession>A0A292QA44</accession>
<evidence type="ECO:0000256" key="16">
    <source>
        <dbReference type="RuleBase" id="RU361161"/>
    </source>
</evidence>
<keyword evidence="7 16" id="KW-0378">Hydrolase</keyword>
<feature type="signal peptide" evidence="18">
    <location>
        <begin position="1"/>
        <end position="19"/>
    </location>
</feature>
<dbReference type="Pfam" id="PF00933">
    <property type="entry name" value="Glyco_hydro_3"/>
    <property type="match status" value="1"/>
</dbReference>
<protein>
    <recommendedName>
        <fullName evidence="16">beta-glucosidase</fullName>
        <ecNumber evidence="16">3.2.1.21</ecNumber>
    </recommendedName>
</protein>
<dbReference type="EC" id="3.2.1.21" evidence="16"/>
<comment type="pathway">
    <text evidence="3 16">Glycan metabolism; cellulose degradation.</text>
</comment>
<dbReference type="SUPFAM" id="SSF52279">
    <property type="entry name" value="Beta-D-glucan exohydrolase, C-terminal domain"/>
    <property type="match status" value="1"/>
</dbReference>
<comment type="catalytic activity">
    <reaction evidence="1 16">
        <text>Hydrolysis of terminal, non-reducing beta-D-glucosyl residues with release of beta-D-glucose.</text>
        <dbReference type="EC" id="3.2.1.21"/>
    </reaction>
</comment>
<evidence type="ECO:0000259" key="19">
    <source>
        <dbReference type="SMART" id="SM01217"/>
    </source>
</evidence>
<feature type="region of interest" description="Disordered" evidence="17">
    <location>
        <begin position="761"/>
        <end position="785"/>
    </location>
</feature>
<keyword evidence="10" id="KW-0472">Membrane</keyword>
<dbReference type="PANTHER" id="PTHR42715:SF20">
    <property type="entry name" value="BETA-GLUCOSIDASE E-RELATED"/>
    <property type="match status" value="1"/>
</dbReference>
<evidence type="ECO:0000256" key="5">
    <source>
        <dbReference type="ARBA" id="ARBA00022475"/>
    </source>
</evidence>
<dbReference type="Gene3D" id="3.40.50.1700">
    <property type="entry name" value="Glycoside hydrolase family 3 C-terminal domain"/>
    <property type="match status" value="1"/>
</dbReference>
<dbReference type="InterPro" id="IPR002772">
    <property type="entry name" value="Glyco_hydro_3_C"/>
</dbReference>
<evidence type="ECO:0000256" key="17">
    <source>
        <dbReference type="SAM" id="MobiDB-lite"/>
    </source>
</evidence>
<dbReference type="Pfam" id="PF01915">
    <property type="entry name" value="Glyco_hydro_3_C"/>
    <property type="match status" value="1"/>
</dbReference>
<keyword evidence="11" id="KW-0325">Glycoprotein</keyword>
<dbReference type="InterPro" id="IPR036962">
    <property type="entry name" value="Glyco_hydro_3_N_sf"/>
</dbReference>
<dbReference type="Gene3D" id="2.60.40.10">
    <property type="entry name" value="Immunoglobulins"/>
    <property type="match status" value="1"/>
</dbReference>
<dbReference type="AlphaFoldDB" id="A0A292QA44"/>
<evidence type="ECO:0000256" key="18">
    <source>
        <dbReference type="SAM" id="SignalP"/>
    </source>
</evidence>
<name>A0A292QA44_9PEZI</name>
<feature type="chain" id="PRO_5012494070" description="beta-glucosidase" evidence="18">
    <location>
        <begin position="20"/>
        <end position="904"/>
    </location>
</feature>
<evidence type="ECO:0000256" key="13">
    <source>
        <dbReference type="ARBA" id="ARBA00023295"/>
    </source>
</evidence>
<keyword evidence="21" id="KW-1185">Reference proteome</keyword>
<keyword evidence="18" id="KW-0732">Signal</keyword>
<evidence type="ECO:0000256" key="10">
    <source>
        <dbReference type="ARBA" id="ARBA00023136"/>
    </source>
</evidence>
<dbReference type="GO" id="GO:0008422">
    <property type="term" value="F:beta-glucosidase activity"/>
    <property type="evidence" value="ECO:0007669"/>
    <property type="project" value="UniProtKB-EC"/>
</dbReference>
<dbReference type="SMART" id="SM01217">
    <property type="entry name" value="Fn3_like"/>
    <property type="match status" value="1"/>
</dbReference>
<sequence>MTMTAVIAALALIIGLVLGLPQGNSGGNGGSAGASEGRTSPPWYPSPKGGTVDQWAESYGKAASLVRKMSLAEKVNVTTGTGWSMGPCVGNTGTTNVGFPSLCLQDGPLGVRFADSITVFPAGITTAATWSRKLMYDRARALGKEARGKGVNVLLGPCVGPIGRSPLGGRNWEGFGSDPYLQGIAGGLSVQGIQDEGVIATAKHFVANEQEKFRQLSEILSQGFKDVIAPLSSNIGDRALRELYIWPFMDTVRMGLGSVMCGYNQINNSNACQNSYILNGILKDELGFQGFVMSDWLGQRSGVASVLSGMDMTMPGDGLLWADGNSLLGPQLTRAVLNGSVPIDRLDDMVLRIVASWYQIGQDDASYPRPNFSSWFRTSVGPTYVGAGPSAGHSLQNLYADVRDDHHEVARAIAAESITLLKNINGALPLKSGKEAKKSIMIFGSDAGPNLLGPNGCPDRSCNNGTLGQGWGSGSAEYAYLVTPLEAIQAKALADRTMVEYVLDDYHYGRINFTAEKTPNATCLVFVNSDSGEGYTSAEGVLGDRVDLKLWHGGDKLILSVAERCSNTIVIIHSVGPVDMEVRSLNCLLFGRLLMGDKAWIEHKNVTAVLMAHLPGQESGTALLDVLYGITNPSGRLPYTIGKSLADYGPAAPIMMQPGGSVPQQDFSEGLYIDYRHFDRERIAPRFEFGFGLSYTTFEFSNMRITQTRAPTEFPPARPVGVPAPELNSTIPPSSELGFPPGIKRLQRYIYPYLNDTSITKSPEPYPYPSGYSTTPHEPSPAGGAQGGHPALFDVIFHVTVSVKNTGSVPGKAVPQLYISYPNSTGVDFPVRSLRGFEKVGAGPGETVDVGFDITRRDISYWDEKRGNWRIPLDKEGNIGSYEIFVGDSSRGEGVTGRTEVVQV</sequence>
<evidence type="ECO:0000256" key="12">
    <source>
        <dbReference type="ARBA" id="ARBA00023277"/>
    </source>
</evidence>
<keyword evidence="5" id="KW-1003">Cell membrane</keyword>
<dbReference type="PRINTS" id="PR00133">
    <property type="entry name" value="GLHYDRLASE3"/>
</dbReference>
<reference evidence="20" key="1">
    <citation type="submission" date="2015-10" db="EMBL/GenBank/DDBJ databases">
        <authorList>
            <person name="Regsiter A."/>
            <person name="william w."/>
        </authorList>
    </citation>
    <scope>NUCLEOTIDE SEQUENCE</scope>
    <source>
        <strain evidence="20">Montdore</strain>
    </source>
</reference>